<protein>
    <submittedName>
        <fullName evidence="3">Uncharacterized protein</fullName>
    </submittedName>
</protein>
<evidence type="ECO:0000313" key="3">
    <source>
        <dbReference type="WBParaSite" id="PEQ_0001302201-mRNA-1"/>
    </source>
</evidence>
<proteinExistence type="predicted"/>
<reference evidence="3" key="1">
    <citation type="submission" date="2022-11" db="UniProtKB">
        <authorList>
            <consortium name="WormBaseParasite"/>
        </authorList>
    </citation>
    <scope>IDENTIFICATION</scope>
</reference>
<dbReference type="AlphaFoldDB" id="A0A914S3W6"/>
<dbReference type="Proteomes" id="UP000887564">
    <property type="component" value="Unplaced"/>
</dbReference>
<dbReference type="WBParaSite" id="PEQ_0001302201-mRNA-1">
    <property type="protein sequence ID" value="PEQ_0001302201-mRNA-1"/>
    <property type="gene ID" value="PEQ_0001302201"/>
</dbReference>
<keyword evidence="2" id="KW-1185">Reference proteome</keyword>
<evidence type="ECO:0000313" key="2">
    <source>
        <dbReference type="Proteomes" id="UP000887564"/>
    </source>
</evidence>
<sequence length="91" mass="9941">MTPTSDRQRRIASAITGGLRKRRSVAEEDAIPSNIDDAEEGAVDEGSLTNAKSSESESYSELFLERVRTKRVVVSLAIVKACSNNTRDAKK</sequence>
<evidence type="ECO:0000256" key="1">
    <source>
        <dbReference type="SAM" id="MobiDB-lite"/>
    </source>
</evidence>
<name>A0A914S3W6_PAREQ</name>
<feature type="region of interest" description="Disordered" evidence="1">
    <location>
        <begin position="22"/>
        <end position="59"/>
    </location>
</feature>
<organism evidence="2 3">
    <name type="scientific">Parascaris equorum</name>
    <name type="common">Equine roundworm</name>
    <dbReference type="NCBI Taxonomy" id="6256"/>
    <lineage>
        <taxon>Eukaryota</taxon>
        <taxon>Metazoa</taxon>
        <taxon>Ecdysozoa</taxon>
        <taxon>Nematoda</taxon>
        <taxon>Chromadorea</taxon>
        <taxon>Rhabditida</taxon>
        <taxon>Spirurina</taxon>
        <taxon>Ascaridomorpha</taxon>
        <taxon>Ascaridoidea</taxon>
        <taxon>Ascarididae</taxon>
        <taxon>Parascaris</taxon>
    </lineage>
</organism>
<accession>A0A914S3W6</accession>